<dbReference type="PANTHER" id="PTHR33193">
    <property type="entry name" value="DOMAIN PROTEIN, PUTATIVE (DUF3511)-RELATED"/>
    <property type="match status" value="1"/>
</dbReference>
<dbReference type="EnsemblPlants" id="AUR62011842-RA">
    <property type="protein sequence ID" value="AUR62011842-RA:cds"/>
    <property type="gene ID" value="AUR62011842"/>
</dbReference>
<proteinExistence type="predicted"/>
<keyword evidence="2" id="KW-1185">Reference proteome</keyword>
<dbReference type="Gramene" id="AUR62011842-RA">
    <property type="protein sequence ID" value="AUR62011842-RA:cds"/>
    <property type="gene ID" value="AUR62011842"/>
</dbReference>
<reference evidence="1" key="1">
    <citation type="journal article" date="2017" name="Nature">
        <title>The genome of Chenopodium quinoa.</title>
        <authorList>
            <person name="Jarvis D.E."/>
            <person name="Ho Y.S."/>
            <person name="Lightfoot D.J."/>
            <person name="Schmoeckel S.M."/>
            <person name="Li B."/>
            <person name="Borm T.J.A."/>
            <person name="Ohyanagi H."/>
            <person name="Mineta K."/>
            <person name="Michell C.T."/>
            <person name="Saber N."/>
            <person name="Kharbatia N.M."/>
            <person name="Rupper R.R."/>
            <person name="Sharp A.R."/>
            <person name="Dally N."/>
            <person name="Boughton B.A."/>
            <person name="Woo Y.H."/>
            <person name="Gao G."/>
            <person name="Schijlen E.G.W.M."/>
            <person name="Guo X."/>
            <person name="Momin A.A."/>
            <person name="Negrao S."/>
            <person name="Al-Babili S."/>
            <person name="Gehring C."/>
            <person name="Roessner U."/>
            <person name="Jung C."/>
            <person name="Murphy K."/>
            <person name="Arold S.T."/>
            <person name="Gojobori T."/>
            <person name="van der Linden C.G."/>
            <person name="van Loo E.N."/>
            <person name="Jellen E.N."/>
            <person name="Maughan P.J."/>
            <person name="Tester M."/>
        </authorList>
    </citation>
    <scope>NUCLEOTIDE SEQUENCE [LARGE SCALE GENOMIC DNA]</scope>
    <source>
        <strain evidence="1">cv. PI 614886</strain>
    </source>
</reference>
<dbReference type="OMA" id="HWIKNKV"/>
<name>A0A803LF86_CHEQI</name>
<dbReference type="Proteomes" id="UP000596660">
    <property type="component" value="Unplaced"/>
</dbReference>
<dbReference type="AlphaFoldDB" id="A0A803LF86"/>
<evidence type="ECO:0000313" key="1">
    <source>
        <dbReference type="EnsemblPlants" id="AUR62011842-RA:cds"/>
    </source>
</evidence>
<dbReference type="InterPro" id="IPR021899">
    <property type="entry name" value="DUF3511"/>
</dbReference>
<protein>
    <recommendedName>
        <fullName evidence="3">DUF3511 domain-containing protein</fullName>
    </recommendedName>
</protein>
<reference evidence="1" key="2">
    <citation type="submission" date="2021-03" db="UniProtKB">
        <authorList>
            <consortium name="EnsemblPlants"/>
        </authorList>
    </citation>
    <scope>IDENTIFICATION</scope>
</reference>
<accession>A0A803LF86</accession>
<organism evidence="1 2">
    <name type="scientific">Chenopodium quinoa</name>
    <name type="common">Quinoa</name>
    <dbReference type="NCBI Taxonomy" id="63459"/>
    <lineage>
        <taxon>Eukaryota</taxon>
        <taxon>Viridiplantae</taxon>
        <taxon>Streptophyta</taxon>
        <taxon>Embryophyta</taxon>
        <taxon>Tracheophyta</taxon>
        <taxon>Spermatophyta</taxon>
        <taxon>Magnoliopsida</taxon>
        <taxon>eudicotyledons</taxon>
        <taxon>Gunneridae</taxon>
        <taxon>Pentapetalae</taxon>
        <taxon>Caryophyllales</taxon>
        <taxon>Chenopodiaceae</taxon>
        <taxon>Chenopodioideae</taxon>
        <taxon>Atripliceae</taxon>
        <taxon>Chenopodium</taxon>
    </lineage>
</organism>
<sequence length="101" mass="11474">MGELGASYRFDNRGDKMMVTSGRVHAAGSSELTAYPVQLTRPSRVSKKGKRWGKRLSNPEVKRKKRVIKYKVYAMEGKVKASFRKGLNWIKNRVSSFVHGT</sequence>
<dbReference type="PANTHER" id="PTHR33193:SF13">
    <property type="entry name" value="EXPRESSED PROTEIN"/>
    <property type="match status" value="1"/>
</dbReference>
<evidence type="ECO:0008006" key="3">
    <source>
        <dbReference type="Google" id="ProtNLM"/>
    </source>
</evidence>
<dbReference type="Pfam" id="PF12023">
    <property type="entry name" value="DUF3511"/>
    <property type="match status" value="1"/>
</dbReference>
<evidence type="ECO:0000313" key="2">
    <source>
        <dbReference type="Proteomes" id="UP000596660"/>
    </source>
</evidence>